<dbReference type="EMBL" id="JAIBCX010000045">
    <property type="protein sequence ID" value="MCJ8354971.1"/>
    <property type="molecule type" value="Genomic_DNA"/>
</dbReference>
<reference evidence="1" key="1">
    <citation type="journal article" date="2021" name="Polymers (Basel)">
        <title>Highly Stretchable Bacterial Cellulose Produced by Komagataeibacter hansenii SI1.</title>
        <authorList>
            <person name="Cielecka I."/>
            <person name="Ryngajllo M."/>
            <person name="Maniukiewicz W."/>
            <person name="Bielecki S."/>
        </authorList>
    </citation>
    <scope>NUCLEOTIDE SEQUENCE</scope>
    <source>
        <strain evidence="1">SI1</strain>
    </source>
</reference>
<proteinExistence type="predicted"/>
<dbReference type="RefSeq" id="WP_062808936.1">
    <property type="nucleotide sequence ID" value="NZ_CALLXP010000034.1"/>
</dbReference>
<dbReference type="PANTHER" id="PTHR34129">
    <property type="entry name" value="BLR1139 PROTEIN"/>
    <property type="match status" value="1"/>
</dbReference>
<dbReference type="AlphaFoldDB" id="A0AAW5EW22"/>
<accession>A0AAW5EW22</accession>
<comment type="caution">
    <text evidence="1">The sequence shown here is derived from an EMBL/GenBank/DDBJ whole genome shotgun (WGS) entry which is preliminary data.</text>
</comment>
<evidence type="ECO:0000313" key="1">
    <source>
        <dbReference type="EMBL" id="MCJ8354971.1"/>
    </source>
</evidence>
<dbReference type="InterPro" id="IPR009297">
    <property type="entry name" value="DUF952"/>
</dbReference>
<sequence length="114" mass="12533">MKKQIVYKILTASEYAALVHDGIFSGSLLDISDGFIHMSTADQVTATVDLYFKGQSGLMLAAIDQEVLGPSLRWEVSRAGQIFPHFYGPLTLAAIIRLSPVTRNREGQVEIISH</sequence>
<reference evidence="1" key="2">
    <citation type="submission" date="2022-03" db="EMBL/GenBank/DDBJ databases">
        <authorList>
            <person name="Ryngajllo M."/>
            <person name="Jacek P."/>
            <person name="Kubiak K."/>
        </authorList>
    </citation>
    <scope>NUCLEOTIDE SEQUENCE</scope>
    <source>
        <strain evidence="1">SI1</strain>
    </source>
</reference>
<protein>
    <submittedName>
        <fullName evidence="1">DUF952 domain-containing protein</fullName>
    </submittedName>
</protein>
<organism evidence="1 2">
    <name type="scientific">Novacetimonas hansenii</name>
    <name type="common">Komagataeibacter hansenii</name>
    <dbReference type="NCBI Taxonomy" id="436"/>
    <lineage>
        <taxon>Bacteria</taxon>
        <taxon>Pseudomonadati</taxon>
        <taxon>Pseudomonadota</taxon>
        <taxon>Alphaproteobacteria</taxon>
        <taxon>Acetobacterales</taxon>
        <taxon>Acetobacteraceae</taxon>
        <taxon>Novacetimonas</taxon>
    </lineage>
</organism>
<dbReference type="Gene3D" id="3.20.170.20">
    <property type="entry name" value="Protein of unknown function DUF952"/>
    <property type="match status" value="1"/>
</dbReference>
<dbReference type="Pfam" id="PF06108">
    <property type="entry name" value="DUF952"/>
    <property type="match status" value="1"/>
</dbReference>
<dbReference type="SUPFAM" id="SSF56399">
    <property type="entry name" value="ADP-ribosylation"/>
    <property type="match status" value="1"/>
</dbReference>
<evidence type="ECO:0000313" key="2">
    <source>
        <dbReference type="Proteomes" id="UP001202887"/>
    </source>
</evidence>
<dbReference type="GeneID" id="61367589"/>
<name>A0AAW5EW22_NOVHA</name>
<dbReference type="PANTHER" id="PTHR34129:SF1">
    <property type="entry name" value="DUF952 DOMAIN-CONTAINING PROTEIN"/>
    <property type="match status" value="1"/>
</dbReference>
<dbReference type="Proteomes" id="UP001202887">
    <property type="component" value="Unassembled WGS sequence"/>
</dbReference>
<gene>
    <name evidence="1" type="ORF">K1W68_13385</name>
</gene>